<keyword evidence="9 13" id="KW-1133">Transmembrane helix</keyword>
<evidence type="ECO:0000256" key="3">
    <source>
        <dbReference type="ARBA" id="ARBA00004922"/>
    </source>
</evidence>
<dbReference type="PANTHER" id="PTHR11214:SF363">
    <property type="entry name" value="HEXOSYLTRANSFERASE"/>
    <property type="match status" value="1"/>
</dbReference>
<gene>
    <name evidence="14" type="ORF">Cni_G17337</name>
</gene>
<keyword evidence="7 13" id="KW-0812">Transmembrane</keyword>
<dbReference type="Pfam" id="PF01762">
    <property type="entry name" value="Galactosyl_T"/>
    <property type="match status" value="1"/>
</dbReference>
<dbReference type="Proteomes" id="UP001327560">
    <property type="component" value="Chromosome 5"/>
</dbReference>
<keyword evidence="5 13" id="KW-0328">Glycosyltransferase</keyword>
<evidence type="ECO:0000256" key="13">
    <source>
        <dbReference type="RuleBase" id="RU363063"/>
    </source>
</evidence>
<evidence type="ECO:0000313" key="14">
    <source>
        <dbReference type="EMBL" id="WOL08584.1"/>
    </source>
</evidence>
<evidence type="ECO:0000256" key="12">
    <source>
        <dbReference type="ARBA" id="ARBA00023211"/>
    </source>
</evidence>
<evidence type="ECO:0000256" key="1">
    <source>
        <dbReference type="ARBA" id="ARBA00001936"/>
    </source>
</evidence>
<evidence type="ECO:0000256" key="11">
    <source>
        <dbReference type="ARBA" id="ARBA00023136"/>
    </source>
</evidence>
<evidence type="ECO:0000256" key="9">
    <source>
        <dbReference type="ARBA" id="ARBA00022989"/>
    </source>
</evidence>
<evidence type="ECO:0000256" key="5">
    <source>
        <dbReference type="ARBA" id="ARBA00022676"/>
    </source>
</evidence>
<comment type="cofactor">
    <cofactor evidence="1 13">
        <name>Mn(2+)</name>
        <dbReference type="ChEBI" id="CHEBI:29035"/>
    </cofactor>
</comment>
<dbReference type="Gene3D" id="3.90.550.50">
    <property type="match status" value="1"/>
</dbReference>
<keyword evidence="10 13" id="KW-0333">Golgi apparatus</keyword>
<evidence type="ECO:0000256" key="7">
    <source>
        <dbReference type="ARBA" id="ARBA00022692"/>
    </source>
</evidence>
<proteinExistence type="inferred from homology"/>
<comment type="pathway">
    <text evidence="3">Protein modification; protein glycosylation.</text>
</comment>
<dbReference type="GO" id="GO:0000139">
    <property type="term" value="C:Golgi membrane"/>
    <property type="evidence" value="ECO:0007669"/>
    <property type="project" value="UniProtKB-SubCell"/>
</dbReference>
<evidence type="ECO:0000256" key="8">
    <source>
        <dbReference type="ARBA" id="ARBA00022968"/>
    </source>
</evidence>
<evidence type="ECO:0000313" key="15">
    <source>
        <dbReference type="Proteomes" id="UP001327560"/>
    </source>
</evidence>
<comment type="subcellular location">
    <subcellularLocation>
        <location evidence="2 13">Golgi apparatus membrane</location>
        <topology evidence="2 13">Single-pass type II membrane protein</topology>
    </subcellularLocation>
</comment>
<keyword evidence="8 13" id="KW-0735">Signal-anchor</keyword>
<evidence type="ECO:0000256" key="2">
    <source>
        <dbReference type="ARBA" id="ARBA00004323"/>
    </source>
</evidence>
<dbReference type="InterPro" id="IPR002659">
    <property type="entry name" value="Glyco_trans_31"/>
</dbReference>
<keyword evidence="15" id="KW-1185">Reference proteome</keyword>
<dbReference type="EMBL" id="CP136894">
    <property type="protein sequence ID" value="WOL08584.1"/>
    <property type="molecule type" value="Genomic_DNA"/>
</dbReference>
<protein>
    <recommendedName>
        <fullName evidence="13">Hexosyltransferase</fullName>
        <ecNumber evidence="13">2.4.1.-</ecNumber>
    </recommendedName>
</protein>
<keyword evidence="11 13" id="KW-0472">Membrane</keyword>
<dbReference type="PANTHER" id="PTHR11214">
    <property type="entry name" value="BETA-1,3-N-ACETYLGLUCOSAMINYLTRANSFERASE"/>
    <property type="match status" value="1"/>
</dbReference>
<feature type="transmembrane region" description="Helical" evidence="13">
    <location>
        <begin position="18"/>
        <end position="35"/>
    </location>
</feature>
<dbReference type="AlphaFoldDB" id="A0AAQ3KHJ4"/>
<comment type="similarity">
    <text evidence="4 13">Belongs to the glycosyltransferase 31 family.</text>
</comment>
<name>A0AAQ3KHJ4_9LILI</name>
<dbReference type="GO" id="GO:0016758">
    <property type="term" value="F:hexosyltransferase activity"/>
    <property type="evidence" value="ECO:0007669"/>
    <property type="project" value="InterPro"/>
</dbReference>
<keyword evidence="12 13" id="KW-0464">Manganese</keyword>
<dbReference type="EC" id="2.4.1.-" evidence="13"/>
<organism evidence="14 15">
    <name type="scientific">Canna indica</name>
    <name type="common">Indian-shot</name>
    <dbReference type="NCBI Taxonomy" id="4628"/>
    <lineage>
        <taxon>Eukaryota</taxon>
        <taxon>Viridiplantae</taxon>
        <taxon>Streptophyta</taxon>
        <taxon>Embryophyta</taxon>
        <taxon>Tracheophyta</taxon>
        <taxon>Spermatophyta</taxon>
        <taxon>Magnoliopsida</taxon>
        <taxon>Liliopsida</taxon>
        <taxon>Zingiberales</taxon>
        <taxon>Cannaceae</taxon>
        <taxon>Canna</taxon>
    </lineage>
</organism>
<evidence type="ECO:0000256" key="6">
    <source>
        <dbReference type="ARBA" id="ARBA00022679"/>
    </source>
</evidence>
<keyword evidence="6" id="KW-0808">Transferase</keyword>
<reference evidence="14 15" key="1">
    <citation type="submission" date="2023-10" db="EMBL/GenBank/DDBJ databases">
        <title>Chromosome-scale genome assembly provides insights into flower coloration mechanisms of Canna indica.</title>
        <authorList>
            <person name="Li C."/>
        </authorList>
    </citation>
    <scope>NUCLEOTIDE SEQUENCE [LARGE SCALE GENOMIC DNA]</scope>
    <source>
        <tissue evidence="14">Flower</tissue>
    </source>
</reference>
<accession>A0AAQ3KHJ4</accession>
<sequence>MDKFSIFPASPTLSLPKAFILLPICLIALIFFVLYPSSDLRPQSLLTAGCSEPPPTGETPLSPPDSDLRVLLGVLTVPDTFERRSIIRHAYRLQQPGLANARIDVRFVLCNLTTEEQRVLVAMEIMLYDDVIILDCAENVNDGKTYTYLSTLPRILPGGGGTTRPPYDYVVKTDDDTFYLLGKLSQTARGWPREDLYAGMRVPCRSTEGGFMSGMGYVLSWDLVEWISASELARRKMMGAEDIMVGAWLNEGGRGRNRFDMNPRMYDYPEGPDNCFRHEFIPDTIAVHKLKNNLKWAKTLQYFNLTRSLKPAAKHYHID</sequence>
<evidence type="ECO:0000256" key="4">
    <source>
        <dbReference type="ARBA" id="ARBA00008661"/>
    </source>
</evidence>
<evidence type="ECO:0000256" key="10">
    <source>
        <dbReference type="ARBA" id="ARBA00023034"/>
    </source>
</evidence>
<dbReference type="FunFam" id="3.90.550.50:FF:000027">
    <property type="entry name" value="Hexosyltransferase"/>
    <property type="match status" value="1"/>
</dbReference>